<name>A0A6H5HK20_9HEMI</name>
<accession>A0A6H5HK20</accession>
<feature type="region of interest" description="Disordered" evidence="1">
    <location>
        <begin position="12"/>
        <end position="49"/>
    </location>
</feature>
<sequence length="49" mass="5239">MQVFHCVHFECPAQQDGPPLRDDGASGSADDAVFPQNSQNSPNPASDPR</sequence>
<evidence type="ECO:0000313" key="3">
    <source>
        <dbReference type="Proteomes" id="UP000479000"/>
    </source>
</evidence>
<keyword evidence="3" id="KW-1185">Reference proteome</keyword>
<evidence type="ECO:0000313" key="2">
    <source>
        <dbReference type="EMBL" id="CAB0017473.1"/>
    </source>
</evidence>
<evidence type="ECO:0000256" key="1">
    <source>
        <dbReference type="SAM" id="MobiDB-lite"/>
    </source>
</evidence>
<gene>
    <name evidence="2" type="ORF">NTEN_LOCUS21480</name>
</gene>
<dbReference type="EMBL" id="CADCXU010031486">
    <property type="protein sequence ID" value="CAB0017473.1"/>
    <property type="molecule type" value="Genomic_DNA"/>
</dbReference>
<dbReference type="Proteomes" id="UP000479000">
    <property type="component" value="Unassembled WGS sequence"/>
</dbReference>
<dbReference type="AlphaFoldDB" id="A0A6H5HK20"/>
<reference evidence="2 3" key="1">
    <citation type="submission" date="2020-02" db="EMBL/GenBank/DDBJ databases">
        <authorList>
            <person name="Ferguson B K."/>
        </authorList>
    </citation>
    <scope>NUCLEOTIDE SEQUENCE [LARGE SCALE GENOMIC DNA]</scope>
</reference>
<organism evidence="2 3">
    <name type="scientific">Nesidiocoris tenuis</name>
    <dbReference type="NCBI Taxonomy" id="355587"/>
    <lineage>
        <taxon>Eukaryota</taxon>
        <taxon>Metazoa</taxon>
        <taxon>Ecdysozoa</taxon>
        <taxon>Arthropoda</taxon>
        <taxon>Hexapoda</taxon>
        <taxon>Insecta</taxon>
        <taxon>Pterygota</taxon>
        <taxon>Neoptera</taxon>
        <taxon>Paraneoptera</taxon>
        <taxon>Hemiptera</taxon>
        <taxon>Heteroptera</taxon>
        <taxon>Panheteroptera</taxon>
        <taxon>Cimicomorpha</taxon>
        <taxon>Miridae</taxon>
        <taxon>Dicyphina</taxon>
        <taxon>Nesidiocoris</taxon>
    </lineage>
</organism>
<feature type="compositionally biased region" description="Polar residues" evidence="1">
    <location>
        <begin position="35"/>
        <end position="49"/>
    </location>
</feature>
<protein>
    <submittedName>
        <fullName evidence="2">Uncharacterized protein</fullName>
    </submittedName>
</protein>
<proteinExistence type="predicted"/>